<evidence type="ECO:0000256" key="4">
    <source>
        <dbReference type="ARBA" id="ARBA00023040"/>
    </source>
</evidence>
<dbReference type="PROSITE" id="PS50262">
    <property type="entry name" value="G_PROTEIN_RECEP_F1_2"/>
    <property type="match status" value="1"/>
</dbReference>
<feature type="transmembrane region" description="Helical" evidence="8">
    <location>
        <begin position="202"/>
        <end position="226"/>
    </location>
</feature>
<dbReference type="Gene3D" id="1.20.1070.10">
    <property type="entry name" value="Rhodopsin 7-helix transmembrane proteins"/>
    <property type="match status" value="1"/>
</dbReference>
<dbReference type="PANTHER" id="PTHR24243:SF233">
    <property type="entry name" value="THYROTROPIN-RELEASING HORMONE RECEPTOR"/>
    <property type="match status" value="1"/>
</dbReference>
<keyword evidence="7" id="KW-0807">Transducer</keyword>
<reference evidence="10 11" key="1">
    <citation type="submission" date="2024-11" db="EMBL/GenBank/DDBJ databases">
        <title>Chromosome-level genome assembly of the freshwater bivalve Anodonta woodiana.</title>
        <authorList>
            <person name="Chen X."/>
        </authorList>
    </citation>
    <scope>NUCLEOTIDE SEQUENCE [LARGE SCALE GENOMIC DNA]</scope>
    <source>
        <strain evidence="10">MN2024</strain>
        <tissue evidence="10">Gills</tissue>
    </source>
</reference>
<comment type="caution">
    <text evidence="10">The sequence shown here is derived from an EMBL/GenBank/DDBJ whole genome shotgun (WGS) entry which is preliminary data.</text>
</comment>
<dbReference type="PANTHER" id="PTHR24243">
    <property type="entry name" value="G-PROTEIN COUPLED RECEPTOR"/>
    <property type="match status" value="1"/>
</dbReference>
<dbReference type="AlphaFoldDB" id="A0ABD3VX91"/>
<feature type="transmembrane region" description="Helical" evidence="8">
    <location>
        <begin position="79"/>
        <end position="99"/>
    </location>
</feature>
<keyword evidence="6" id="KW-0675">Receptor</keyword>
<evidence type="ECO:0000256" key="1">
    <source>
        <dbReference type="ARBA" id="ARBA00004141"/>
    </source>
</evidence>
<dbReference type="Proteomes" id="UP001634394">
    <property type="component" value="Unassembled WGS sequence"/>
</dbReference>
<keyword evidence="2 8" id="KW-0812">Transmembrane</keyword>
<feature type="transmembrane region" description="Helical" evidence="8">
    <location>
        <begin position="247"/>
        <end position="273"/>
    </location>
</feature>
<evidence type="ECO:0000256" key="5">
    <source>
        <dbReference type="ARBA" id="ARBA00023136"/>
    </source>
</evidence>
<evidence type="ECO:0000313" key="10">
    <source>
        <dbReference type="EMBL" id="KAL3865736.1"/>
    </source>
</evidence>
<comment type="subcellular location">
    <subcellularLocation>
        <location evidence="1">Membrane</location>
        <topology evidence="1">Multi-pass membrane protein</topology>
    </subcellularLocation>
</comment>
<proteinExistence type="predicted"/>
<evidence type="ECO:0000256" key="8">
    <source>
        <dbReference type="SAM" id="Phobius"/>
    </source>
</evidence>
<feature type="transmembrane region" description="Helical" evidence="8">
    <location>
        <begin position="119"/>
        <end position="137"/>
    </location>
</feature>
<accession>A0ABD3VX91</accession>
<feature type="domain" description="G-protein coupled receptors family 1 profile" evidence="9">
    <location>
        <begin position="59"/>
        <end position="323"/>
    </location>
</feature>
<keyword evidence="5 8" id="KW-0472">Membrane</keyword>
<dbReference type="GO" id="GO:0016020">
    <property type="term" value="C:membrane"/>
    <property type="evidence" value="ECO:0007669"/>
    <property type="project" value="UniProtKB-SubCell"/>
</dbReference>
<feature type="transmembrane region" description="Helical" evidence="8">
    <location>
        <begin position="47"/>
        <end position="67"/>
    </location>
</feature>
<dbReference type="InterPro" id="IPR000276">
    <property type="entry name" value="GPCR_Rhodpsn"/>
</dbReference>
<dbReference type="SUPFAM" id="SSF81321">
    <property type="entry name" value="Family A G protein-coupled receptor-like"/>
    <property type="match status" value="1"/>
</dbReference>
<dbReference type="EMBL" id="JBJQND010000009">
    <property type="protein sequence ID" value="KAL3865736.1"/>
    <property type="molecule type" value="Genomic_DNA"/>
</dbReference>
<dbReference type="Pfam" id="PF00001">
    <property type="entry name" value="7tm_1"/>
    <property type="match status" value="1"/>
</dbReference>
<sequence>METTTFPNLFWDENVTEHVSQSSVMVVENIDKIYEIYLPRTLSSSKYVRIIMYIFGYSGNLLAFLLWIRKPMLHSSGCYLAALAMSDLAFLILDLLYSLHTEWGINALNVPILCETFTILYLTTQYTSPLLTLGFTTERYIAIRFPLKSRIYCTPKRAITIVIFLAFLSLALCGIQGYFWTYDSKLKECVRRIDKLEIWESWTWSTEMVMFLTVPVMIMVLNMLIISEIRKSRKIALNLQRILFKTTATTTMLLVVSCFLILTTLPVSIAYALNNSFPPGRIHNSLSDINEDPIWRAHLTYYEAKTIIYNVGLTHYVMNFYIYLVASDTFRRDVLIMLRCKKSARNQSRIHTRSETIKMESFCSNDTF</sequence>
<keyword evidence="11" id="KW-1185">Reference proteome</keyword>
<evidence type="ECO:0000256" key="2">
    <source>
        <dbReference type="ARBA" id="ARBA00022692"/>
    </source>
</evidence>
<evidence type="ECO:0000256" key="7">
    <source>
        <dbReference type="ARBA" id="ARBA00023224"/>
    </source>
</evidence>
<evidence type="ECO:0000256" key="6">
    <source>
        <dbReference type="ARBA" id="ARBA00023170"/>
    </source>
</evidence>
<evidence type="ECO:0000259" key="9">
    <source>
        <dbReference type="PROSITE" id="PS50262"/>
    </source>
</evidence>
<dbReference type="PRINTS" id="PR00237">
    <property type="entry name" value="GPCRRHODOPSN"/>
</dbReference>
<dbReference type="InterPro" id="IPR017452">
    <property type="entry name" value="GPCR_Rhodpsn_7TM"/>
</dbReference>
<keyword evidence="4" id="KW-0297">G-protein coupled receptor</keyword>
<protein>
    <recommendedName>
        <fullName evidence="9">G-protein coupled receptors family 1 profile domain-containing protein</fullName>
    </recommendedName>
</protein>
<organism evidence="10 11">
    <name type="scientific">Sinanodonta woodiana</name>
    <name type="common">Chinese pond mussel</name>
    <name type="synonym">Anodonta woodiana</name>
    <dbReference type="NCBI Taxonomy" id="1069815"/>
    <lineage>
        <taxon>Eukaryota</taxon>
        <taxon>Metazoa</taxon>
        <taxon>Spiralia</taxon>
        <taxon>Lophotrochozoa</taxon>
        <taxon>Mollusca</taxon>
        <taxon>Bivalvia</taxon>
        <taxon>Autobranchia</taxon>
        <taxon>Heteroconchia</taxon>
        <taxon>Palaeoheterodonta</taxon>
        <taxon>Unionida</taxon>
        <taxon>Unionoidea</taxon>
        <taxon>Unionidae</taxon>
        <taxon>Unioninae</taxon>
        <taxon>Sinanodonta</taxon>
    </lineage>
</organism>
<evidence type="ECO:0000256" key="3">
    <source>
        <dbReference type="ARBA" id="ARBA00022989"/>
    </source>
</evidence>
<evidence type="ECO:0000313" key="11">
    <source>
        <dbReference type="Proteomes" id="UP001634394"/>
    </source>
</evidence>
<feature type="transmembrane region" description="Helical" evidence="8">
    <location>
        <begin position="307"/>
        <end position="326"/>
    </location>
</feature>
<gene>
    <name evidence="10" type="ORF">ACJMK2_043096</name>
</gene>
<feature type="transmembrane region" description="Helical" evidence="8">
    <location>
        <begin position="158"/>
        <end position="182"/>
    </location>
</feature>
<dbReference type="GO" id="GO:0004930">
    <property type="term" value="F:G protein-coupled receptor activity"/>
    <property type="evidence" value="ECO:0007669"/>
    <property type="project" value="UniProtKB-KW"/>
</dbReference>
<name>A0ABD3VX91_SINWO</name>
<keyword evidence="3 8" id="KW-1133">Transmembrane helix</keyword>